<reference evidence="2 3" key="1">
    <citation type="submission" date="2020-12" db="EMBL/GenBank/DDBJ databases">
        <title>Microbacterium sp. HY060.</title>
        <authorList>
            <person name="Zhou J."/>
        </authorList>
    </citation>
    <scope>NUCLEOTIDE SEQUENCE [LARGE SCALE GENOMIC DNA]</scope>
    <source>
        <strain evidence="2 3">HY60</strain>
    </source>
</reference>
<dbReference type="Pfam" id="PF01636">
    <property type="entry name" value="APH"/>
    <property type="match status" value="1"/>
</dbReference>
<dbReference type="InterPro" id="IPR011009">
    <property type="entry name" value="Kinase-like_dom_sf"/>
</dbReference>
<dbReference type="Gene3D" id="3.90.1200.10">
    <property type="match status" value="1"/>
</dbReference>
<protein>
    <submittedName>
        <fullName evidence="2">Macrolide 2'-phosphotransferase</fullName>
    </submittedName>
</protein>
<dbReference type="Proteomes" id="UP000662814">
    <property type="component" value="Chromosome"/>
</dbReference>
<dbReference type="EMBL" id="CP061169">
    <property type="protein sequence ID" value="QPZ39592.1"/>
    <property type="molecule type" value="Genomic_DNA"/>
</dbReference>
<dbReference type="PANTHER" id="PTHR21310">
    <property type="entry name" value="AMINOGLYCOSIDE PHOSPHOTRANSFERASE-RELATED-RELATED"/>
    <property type="match status" value="1"/>
</dbReference>
<evidence type="ECO:0000313" key="3">
    <source>
        <dbReference type="Proteomes" id="UP000662814"/>
    </source>
</evidence>
<dbReference type="RefSeq" id="WP_166989118.1">
    <property type="nucleotide sequence ID" value="NZ_CP061169.1"/>
</dbReference>
<proteinExistence type="predicted"/>
<dbReference type="Gene3D" id="3.30.200.20">
    <property type="entry name" value="Phosphorylase Kinase, domain 1"/>
    <property type="match status" value="1"/>
</dbReference>
<accession>A0ABX6YLC4</accession>
<dbReference type="PANTHER" id="PTHR21310:SF15">
    <property type="entry name" value="AMINOGLYCOSIDE PHOSPHOTRANSFERASE DOMAIN-CONTAINING PROTEIN"/>
    <property type="match status" value="1"/>
</dbReference>
<evidence type="ECO:0000313" key="2">
    <source>
        <dbReference type="EMBL" id="QPZ39592.1"/>
    </source>
</evidence>
<evidence type="ECO:0000259" key="1">
    <source>
        <dbReference type="Pfam" id="PF01636"/>
    </source>
</evidence>
<feature type="domain" description="Aminoglycoside phosphotransferase" evidence="1">
    <location>
        <begin position="31"/>
        <end position="262"/>
    </location>
</feature>
<dbReference type="CDD" id="cd05152">
    <property type="entry name" value="MPH2"/>
    <property type="match status" value="1"/>
</dbReference>
<keyword evidence="3" id="KW-1185">Reference proteome</keyword>
<sequence>MVDTPPADAASIRDLAAEHGLDVDESSIIVNDAGLDFRVAIARTTDGRTWVVRMPRRQDVLERAAVEERLLRAVAPHLSAHVPDWRIVSEQLIAYPLLPGKPGLALDDSGSPVWAYDIASSTYATSLGDLLSELHSIDASEVRATGIEVRTPSDVREKWRADIDTVSAEFEIAQSLSSRWHAWLADDTFWPDWSVLTHGEIYPAHTLLEGERITGVLDWTTAEVGDPARDFMVQQAFAPPETFDLTVRRYIENGGRVWPRLADHCAEMFATSPLGYGLFALMTGEHEHRNTAEALLNPASQ</sequence>
<gene>
    <name evidence="2" type="ORF">HCR76_05920</name>
</gene>
<dbReference type="SUPFAM" id="SSF56112">
    <property type="entry name" value="Protein kinase-like (PK-like)"/>
    <property type="match status" value="1"/>
</dbReference>
<dbReference type="InterPro" id="IPR051678">
    <property type="entry name" value="AGP_Transferase"/>
</dbReference>
<organism evidence="2 3">
    <name type="scientific">Paramicrobacterium chengjingii</name>
    <dbReference type="NCBI Taxonomy" id="2769067"/>
    <lineage>
        <taxon>Bacteria</taxon>
        <taxon>Bacillati</taxon>
        <taxon>Actinomycetota</taxon>
        <taxon>Actinomycetes</taxon>
        <taxon>Micrococcales</taxon>
        <taxon>Microbacteriaceae</taxon>
        <taxon>Paramicrobacterium</taxon>
    </lineage>
</organism>
<name>A0ABX6YLC4_9MICO</name>
<dbReference type="InterPro" id="IPR002575">
    <property type="entry name" value="Aminoglycoside_PTrfase"/>
</dbReference>